<feature type="region of interest" description="Disordered" evidence="5">
    <location>
        <begin position="322"/>
        <end position="357"/>
    </location>
</feature>
<dbReference type="InterPro" id="IPR044159">
    <property type="entry name" value="IQM"/>
</dbReference>
<comment type="caution">
    <text evidence="6">The sequence shown here is derived from an EMBL/GenBank/DDBJ whole genome shotgun (WGS) entry which is preliminary data.</text>
</comment>
<name>A0AA38LPW0_9TREE</name>
<reference evidence="6" key="1">
    <citation type="journal article" date="2022" name="G3 (Bethesda)">
        <title>High quality genome of the basidiomycete yeast Dioszegia hungarica PDD-24b-2 isolated from cloud water.</title>
        <authorList>
            <person name="Jarrige D."/>
            <person name="Haridas S."/>
            <person name="Bleykasten-Grosshans C."/>
            <person name="Joly M."/>
            <person name="Nadalig T."/>
            <person name="Sancelme M."/>
            <person name="Vuilleumier S."/>
            <person name="Grigoriev I.V."/>
            <person name="Amato P."/>
            <person name="Bringel F."/>
        </authorList>
    </citation>
    <scope>NUCLEOTIDE SEQUENCE</scope>
    <source>
        <strain evidence="6">PDD-24b-2</strain>
    </source>
</reference>
<feature type="region of interest" description="Disordered" evidence="5">
    <location>
        <begin position="131"/>
        <end position="164"/>
    </location>
</feature>
<keyword evidence="4" id="KW-0539">Nucleus</keyword>
<evidence type="ECO:0000256" key="4">
    <source>
        <dbReference type="ARBA" id="ARBA00023242"/>
    </source>
</evidence>
<dbReference type="RefSeq" id="XP_052942354.1">
    <property type="nucleotide sequence ID" value="XM_053091320.1"/>
</dbReference>
<gene>
    <name evidence="6" type="ORF">MKK02DRAFT_40881</name>
</gene>
<feature type="region of interest" description="Disordered" evidence="5">
    <location>
        <begin position="1"/>
        <end position="87"/>
    </location>
</feature>
<evidence type="ECO:0000256" key="1">
    <source>
        <dbReference type="ARBA" id="ARBA00004123"/>
    </source>
</evidence>
<dbReference type="Proteomes" id="UP001164286">
    <property type="component" value="Unassembled WGS sequence"/>
</dbReference>
<sequence>MSVTQPGGPTGTTPTLGPVAGMSEPVVDGSGGTRNTSGLSQPDARNEGAGGNVIVDVQKPHEALATRSQTPHGESSEPKKSEGTQMNTEARWDDLFKGTGEQAVATDQLDNKNDVKSRWQRAVKVAARLQAGDAIHPSEHDANAEAGPSRASRPQLDEKTKKARKARFWGKLTAPTGKPRDEGEELPFQSKALEQQHWLEMIDAKHRYGSNLKFYFREWKEADTKDNFFRWLDRGDGKHLDLEELPRERLEKEVITQVNLRYLSGEQRLNYLVKIDEDGLLRWVHNNELVDTAAGRWRDSGNGTGIVEDEAYIEAHADSKPVYSTAGANSTPRPARTDGEGDADDSASSVSSDSYGALSDLQENEATHYDEYNPENEGNWLERKVKAVTPAGMNKELLRKTLKGNTWIYASDMKMNMFIGIKQSGTFQHSSFTSGGKVTSAGILVVKRGRITKLNPHSGHYRSTIQHYKAFIAQLEDKGADLSHVKVGKSVLQMWGLGHYTAITKGQKTFFEDFKRKLHLKHELNEMEKSEALQKRVEEAEKKKQESGEGDGKAGKV</sequence>
<feature type="region of interest" description="Disordered" evidence="5">
    <location>
        <begin position="529"/>
        <end position="557"/>
    </location>
</feature>
<evidence type="ECO:0000256" key="2">
    <source>
        <dbReference type="ARBA" id="ARBA00004496"/>
    </source>
</evidence>
<feature type="compositionally biased region" description="Low complexity" evidence="5">
    <location>
        <begin position="346"/>
        <end position="357"/>
    </location>
</feature>
<keyword evidence="7" id="KW-1185">Reference proteome</keyword>
<dbReference type="PANTHER" id="PTHR31250:SF27">
    <property type="entry name" value="IQ DOMAIN-CONTAINING PROTEIN IQM5"/>
    <property type="match status" value="1"/>
</dbReference>
<accession>A0AA38LPW0</accession>
<dbReference type="PANTHER" id="PTHR31250">
    <property type="entry name" value="IQ DOMAIN-CONTAINING PROTEIN IQM3"/>
    <property type="match status" value="1"/>
</dbReference>
<proteinExistence type="predicted"/>
<comment type="subcellular location">
    <subcellularLocation>
        <location evidence="2">Cytoplasm</location>
    </subcellularLocation>
    <subcellularLocation>
        <location evidence="1">Nucleus</location>
    </subcellularLocation>
</comment>
<organism evidence="6 7">
    <name type="scientific">Dioszegia hungarica</name>
    <dbReference type="NCBI Taxonomy" id="4972"/>
    <lineage>
        <taxon>Eukaryota</taxon>
        <taxon>Fungi</taxon>
        <taxon>Dikarya</taxon>
        <taxon>Basidiomycota</taxon>
        <taxon>Agaricomycotina</taxon>
        <taxon>Tremellomycetes</taxon>
        <taxon>Tremellales</taxon>
        <taxon>Bulleribasidiaceae</taxon>
        <taxon>Dioszegia</taxon>
    </lineage>
</organism>
<dbReference type="GO" id="GO:0005737">
    <property type="term" value="C:cytoplasm"/>
    <property type="evidence" value="ECO:0007669"/>
    <property type="project" value="UniProtKB-SubCell"/>
</dbReference>
<dbReference type="GO" id="GO:0005634">
    <property type="term" value="C:nucleus"/>
    <property type="evidence" value="ECO:0007669"/>
    <property type="project" value="UniProtKB-SubCell"/>
</dbReference>
<evidence type="ECO:0000256" key="5">
    <source>
        <dbReference type="SAM" id="MobiDB-lite"/>
    </source>
</evidence>
<protein>
    <recommendedName>
        <fullName evidence="8">IQ domain-containing calmodulin-binding protein</fullName>
    </recommendedName>
</protein>
<evidence type="ECO:0008006" key="8">
    <source>
        <dbReference type="Google" id="ProtNLM"/>
    </source>
</evidence>
<dbReference type="GeneID" id="77730525"/>
<keyword evidence="3" id="KW-0963">Cytoplasm</keyword>
<dbReference type="EMBL" id="JAKWFO010000014">
    <property type="protein sequence ID" value="KAI9632577.1"/>
    <property type="molecule type" value="Genomic_DNA"/>
</dbReference>
<dbReference type="AlphaFoldDB" id="A0AA38LPW0"/>
<evidence type="ECO:0000313" key="7">
    <source>
        <dbReference type="Proteomes" id="UP001164286"/>
    </source>
</evidence>
<evidence type="ECO:0000256" key="3">
    <source>
        <dbReference type="ARBA" id="ARBA00022490"/>
    </source>
</evidence>
<evidence type="ECO:0000313" key="6">
    <source>
        <dbReference type="EMBL" id="KAI9632577.1"/>
    </source>
</evidence>